<feature type="compositionally biased region" description="Basic and acidic residues" evidence="1">
    <location>
        <begin position="538"/>
        <end position="547"/>
    </location>
</feature>
<keyword evidence="3" id="KW-1185">Reference proteome</keyword>
<name>A0ABR1MD76_9PEZI</name>
<comment type="caution">
    <text evidence="2">The sequence shown here is derived from an EMBL/GenBank/DDBJ whole genome shotgun (WGS) entry which is preliminary data.</text>
</comment>
<feature type="compositionally biased region" description="Basic and acidic residues" evidence="1">
    <location>
        <begin position="394"/>
        <end position="405"/>
    </location>
</feature>
<evidence type="ECO:0000313" key="3">
    <source>
        <dbReference type="Proteomes" id="UP001365128"/>
    </source>
</evidence>
<organism evidence="2 3">
    <name type="scientific">Phyllosticta citricarpa</name>
    <dbReference type="NCBI Taxonomy" id="55181"/>
    <lineage>
        <taxon>Eukaryota</taxon>
        <taxon>Fungi</taxon>
        <taxon>Dikarya</taxon>
        <taxon>Ascomycota</taxon>
        <taxon>Pezizomycotina</taxon>
        <taxon>Dothideomycetes</taxon>
        <taxon>Dothideomycetes incertae sedis</taxon>
        <taxon>Botryosphaeriales</taxon>
        <taxon>Phyllostictaceae</taxon>
        <taxon>Phyllosticta</taxon>
    </lineage>
</organism>
<reference evidence="2 3" key="1">
    <citation type="submission" date="2024-04" db="EMBL/GenBank/DDBJ databases">
        <title>Phyllosticta paracitricarpa is synonymous to the EU quarantine fungus P. citricarpa based on phylogenomic analyses.</title>
        <authorList>
            <consortium name="Lawrence Berkeley National Laboratory"/>
            <person name="Van Ingen-Buijs V.A."/>
            <person name="Van Westerhoven A.C."/>
            <person name="Haridas S."/>
            <person name="Skiadas P."/>
            <person name="Martin F."/>
            <person name="Groenewald J.Z."/>
            <person name="Crous P.W."/>
            <person name="Seidl M.F."/>
        </authorList>
    </citation>
    <scope>NUCLEOTIDE SEQUENCE [LARGE SCALE GENOMIC DNA]</scope>
    <source>
        <strain evidence="2 3">CBS 122670</strain>
    </source>
</reference>
<feature type="region of interest" description="Disordered" evidence="1">
    <location>
        <begin position="441"/>
        <end position="547"/>
    </location>
</feature>
<accession>A0ABR1MD76</accession>
<sequence>MDVPRPLFSESSQNDAVNSVNPSTTPSLVESAASYLSQSRMSLMSPRAEEKITAIACIANRLLFADGFQREILEAMRLVHMDLRATLAQSVTPQTVKAIEHQSNIVGSILTQWTRKHQAFSEELESLNFQNTANTPQEALTLKAKVLRIPEINGCELNFAAAQRLQKFFVEWVMSPFLATGPTTHDLPHFVAAAKQIQTCFDKVRDRFEDAAFSAEQLSRDTVKAWQNVARMRAEVEEKNSLQQEKYQDKSNRSKRGFKSFFSKLKGHSKKDSEDITSGSEDDLQKVLPAPHLDLGLQEAGKCPHLAVFPPAPLSVLESQQKDLQRHHEHLRRLSQLSRPETIRVVSNSSQIRSPKSDEHRRDVPPILESPRRPTASQPEHAAKFIPYSTSKENCRHDHEAEKNSHGSVPHRKQIVDERIDPTFTELSELTQLETEILEASVPDHASQPESDEDPEAAKSWWRERALQDLEAGVTGDADIQGHEKASEDLTEEERTRRKGKAMAKALAMLEGEAGGHTEENGGGPITYDFSRLSFRPDQTERFGRQL</sequence>
<feature type="region of interest" description="Disordered" evidence="1">
    <location>
        <begin position="1"/>
        <end position="25"/>
    </location>
</feature>
<feature type="region of interest" description="Disordered" evidence="1">
    <location>
        <begin position="394"/>
        <end position="413"/>
    </location>
</feature>
<feature type="compositionally biased region" description="Low complexity" evidence="1">
    <location>
        <begin position="503"/>
        <end position="512"/>
    </location>
</feature>
<feature type="compositionally biased region" description="Basic and acidic residues" evidence="1">
    <location>
        <begin position="355"/>
        <end position="364"/>
    </location>
</feature>
<dbReference type="EMBL" id="JBBPDW010000015">
    <property type="protein sequence ID" value="KAK7546259.1"/>
    <property type="molecule type" value="Genomic_DNA"/>
</dbReference>
<feature type="region of interest" description="Disordered" evidence="1">
    <location>
        <begin position="320"/>
        <end position="388"/>
    </location>
</feature>
<proteinExistence type="predicted"/>
<feature type="compositionally biased region" description="Polar residues" evidence="1">
    <location>
        <begin position="9"/>
        <end position="25"/>
    </location>
</feature>
<feature type="compositionally biased region" description="Polar residues" evidence="1">
    <location>
        <begin position="335"/>
        <end position="354"/>
    </location>
</feature>
<feature type="compositionally biased region" description="Basic and acidic residues" evidence="1">
    <location>
        <begin position="480"/>
        <end position="496"/>
    </location>
</feature>
<dbReference type="Proteomes" id="UP001365128">
    <property type="component" value="Unassembled WGS sequence"/>
</dbReference>
<evidence type="ECO:0000256" key="1">
    <source>
        <dbReference type="SAM" id="MobiDB-lite"/>
    </source>
</evidence>
<evidence type="ECO:0000313" key="2">
    <source>
        <dbReference type="EMBL" id="KAK7546259.1"/>
    </source>
</evidence>
<gene>
    <name evidence="2" type="ORF">IWX46DRAFT_640658</name>
</gene>
<protein>
    <submittedName>
        <fullName evidence="2">Uncharacterized protein</fullName>
    </submittedName>
</protein>